<evidence type="ECO:0000259" key="1">
    <source>
        <dbReference type="PROSITE" id="PS51819"/>
    </source>
</evidence>
<dbReference type="EMBL" id="CM035412">
    <property type="protein sequence ID" value="KAH7431952.1"/>
    <property type="molecule type" value="Genomic_DNA"/>
</dbReference>
<dbReference type="AlphaFoldDB" id="A0A8T2U9A7"/>
<protein>
    <recommendedName>
        <fullName evidence="1">VOC domain-containing protein</fullName>
    </recommendedName>
</protein>
<dbReference type="PROSITE" id="PS51819">
    <property type="entry name" value="VOC"/>
    <property type="match status" value="1"/>
</dbReference>
<dbReference type="CDD" id="cd07246">
    <property type="entry name" value="VOC_like"/>
    <property type="match status" value="1"/>
</dbReference>
<dbReference type="Gene3D" id="3.10.180.10">
    <property type="entry name" value="2,3-Dihydroxybiphenyl 1,2-Dioxygenase, domain 1"/>
    <property type="match status" value="1"/>
</dbReference>
<comment type="caution">
    <text evidence="2">The sequence shown here is derived from an EMBL/GenBank/DDBJ whole genome shotgun (WGS) entry which is preliminary data.</text>
</comment>
<dbReference type="PANTHER" id="PTHR34109">
    <property type="entry name" value="BNAUNNG04460D PROTEIN-RELATED"/>
    <property type="match status" value="1"/>
</dbReference>
<organism evidence="2 3">
    <name type="scientific">Ceratopteris richardii</name>
    <name type="common">Triangle waterfern</name>
    <dbReference type="NCBI Taxonomy" id="49495"/>
    <lineage>
        <taxon>Eukaryota</taxon>
        <taxon>Viridiplantae</taxon>
        <taxon>Streptophyta</taxon>
        <taxon>Embryophyta</taxon>
        <taxon>Tracheophyta</taxon>
        <taxon>Polypodiopsida</taxon>
        <taxon>Polypodiidae</taxon>
        <taxon>Polypodiales</taxon>
        <taxon>Pteridineae</taxon>
        <taxon>Pteridaceae</taxon>
        <taxon>Parkerioideae</taxon>
        <taxon>Ceratopteris</taxon>
    </lineage>
</organism>
<evidence type="ECO:0000313" key="3">
    <source>
        <dbReference type="Proteomes" id="UP000825935"/>
    </source>
</evidence>
<evidence type="ECO:0000313" key="2">
    <source>
        <dbReference type="EMBL" id="KAH7431952.1"/>
    </source>
</evidence>
<dbReference type="Proteomes" id="UP000825935">
    <property type="component" value="Chromosome 7"/>
</dbReference>
<dbReference type="InterPro" id="IPR037523">
    <property type="entry name" value="VOC_core"/>
</dbReference>
<dbReference type="InterPro" id="IPR054576">
    <property type="entry name" value="At5g48480-like_N"/>
</dbReference>
<name>A0A8T2U9A7_CERRI</name>
<gene>
    <name evidence="2" type="ORF">KP509_07G000500</name>
</gene>
<dbReference type="Pfam" id="PF22656">
    <property type="entry name" value="At5g48480-like_N"/>
    <property type="match status" value="1"/>
</dbReference>
<dbReference type="SUPFAM" id="SSF54593">
    <property type="entry name" value="Glyoxalase/Bleomycin resistance protein/Dihydroxybiphenyl dioxygenase"/>
    <property type="match status" value="1"/>
</dbReference>
<dbReference type="OrthoDB" id="2013034at2759"/>
<reference evidence="2" key="1">
    <citation type="submission" date="2021-08" db="EMBL/GenBank/DDBJ databases">
        <title>WGS assembly of Ceratopteris richardii.</title>
        <authorList>
            <person name="Marchant D.B."/>
            <person name="Chen G."/>
            <person name="Jenkins J."/>
            <person name="Shu S."/>
            <person name="Leebens-Mack J."/>
            <person name="Grimwood J."/>
            <person name="Schmutz J."/>
            <person name="Soltis P."/>
            <person name="Soltis D."/>
            <person name="Chen Z.-H."/>
        </authorList>
    </citation>
    <scope>NUCLEOTIDE SEQUENCE</scope>
    <source>
        <strain evidence="2">Whitten #5841</strain>
        <tissue evidence="2">Leaf</tissue>
    </source>
</reference>
<dbReference type="InterPro" id="IPR029068">
    <property type="entry name" value="Glyas_Bleomycin-R_OHBP_Dase"/>
</dbReference>
<accession>A0A8T2U9A7</accession>
<dbReference type="Pfam" id="PF22650">
    <property type="entry name" value="At5g48480-like_C"/>
    <property type="match status" value="1"/>
</dbReference>
<feature type="domain" description="VOC" evidence="1">
    <location>
        <begin position="20"/>
        <end position="151"/>
    </location>
</feature>
<dbReference type="PANTHER" id="PTHR34109:SF1">
    <property type="entry name" value="VOC DOMAIN-CONTAINING PROTEIN"/>
    <property type="match status" value="1"/>
</dbReference>
<sequence>MGEKQHATNGTEASCVYNACIRHLVVDIPRAVDAISSYKRVFGAEEVEKTLDKCKVDQEVPLILHAHLKFGSAEIMLCDKFEGTSSNVQPPSTLNGTPEIVHVVTDDVDATFSKAVEAGAKELERIADQQWGMPYGKVLDPFGFFSEFRYHSQGNRLQEAGCSRTQ</sequence>
<dbReference type="InterPro" id="IPR054575">
    <property type="entry name" value="At5g48480-like_C"/>
</dbReference>
<proteinExistence type="predicted"/>
<keyword evidence="3" id="KW-1185">Reference proteome</keyword>